<evidence type="ECO:0000313" key="3">
    <source>
        <dbReference type="Proteomes" id="UP000507470"/>
    </source>
</evidence>
<name>A0A6J8B5N1_MYTCO</name>
<feature type="compositionally biased region" description="Basic and acidic residues" evidence="1">
    <location>
        <begin position="33"/>
        <end position="44"/>
    </location>
</feature>
<dbReference type="Proteomes" id="UP000507470">
    <property type="component" value="Unassembled WGS sequence"/>
</dbReference>
<evidence type="ECO:0000256" key="1">
    <source>
        <dbReference type="SAM" id="MobiDB-lite"/>
    </source>
</evidence>
<dbReference type="PANTHER" id="PTHR34239:SF2">
    <property type="entry name" value="TRANSPOSABLE ELEMENT P TRANSPOSASE_THAP9 CONSERVED DOMAIN-CONTAINING PROTEIN"/>
    <property type="match status" value="1"/>
</dbReference>
<sequence length="262" mass="28945">MADAMLSKTDAKSSKKGSSALNWAKGKNPKRKASGDDSRSKNDDTSSSNGAKIISSGEAGTVTSRLKGLSQNTSKASKEPTLADVFFSPEKYTARTEITKNGFRVSQVNGRRGMLRLQNLQLKKKKTVDKESDNVFKAAAQAYRSKDNVDTSVDDTLADTVNEFFREGTSDEKYNELMKSVARPENCVSLTRTRVHQLIWDLLSPQTRSFDSVIQQHQETVVKASCNITKLLNMLCKLKPDLCDDCQQEMQSCIDLGIDSIA</sequence>
<proteinExistence type="predicted"/>
<feature type="region of interest" description="Disordered" evidence="1">
    <location>
        <begin position="1"/>
        <end position="59"/>
    </location>
</feature>
<dbReference type="EMBL" id="CACVKT020002586">
    <property type="protein sequence ID" value="CAC5378650.1"/>
    <property type="molecule type" value="Genomic_DNA"/>
</dbReference>
<dbReference type="PANTHER" id="PTHR34239">
    <property type="entry name" value="APPLE DOMAIN-CONTAINING PROTEIN"/>
    <property type="match status" value="1"/>
</dbReference>
<keyword evidence="3" id="KW-1185">Reference proteome</keyword>
<dbReference type="AlphaFoldDB" id="A0A6J8B5N1"/>
<protein>
    <submittedName>
        <fullName evidence="2">Uncharacterized protein</fullName>
    </submittedName>
</protein>
<gene>
    <name evidence="2" type="ORF">MCOR_14822</name>
</gene>
<evidence type="ECO:0000313" key="2">
    <source>
        <dbReference type="EMBL" id="CAC5378650.1"/>
    </source>
</evidence>
<reference evidence="2 3" key="1">
    <citation type="submission" date="2020-06" db="EMBL/GenBank/DDBJ databases">
        <authorList>
            <person name="Li R."/>
            <person name="Bekaert M."/>
        </authorList>
    </citation>
    <scope>NUCLEOTIDE SEQUENCE [LARGE SCALE GENOMIC DNA]</scope>
    <source>
        <strain evidence="3">wild</strain>
    </source>
</reference>
<dbReference type="OrthoDB" id="6154172at2759"/>
<organism evidence="2 3">
    <name type="scientific">Mytilus coruscus</name>
    <name type="common">Sea mussel</name>
    <dbReference type="NCBI Taxonomy" id="42192"/>
    <lineage>
        <taxon>Eukaryota</taxon>
        <taxon>Metazoa</taxon>
        <taxon>Spiralia</taxon>
        <taxon>Lophotrochozoa</taxon>
        <taxon>Mollusca</taxon>
        <taxon>Bivalvia</taxon>
        <taxon>Autobranchia</taxon>
        <taxon>Pteriomorphia</taxon>
        <taxon>Mytilida</taxon>
        <taxon>Mytiloidea</taxon>
        <taxon>Mytilidae</taxon>
        <taxon>Mytilinae</taxon>
        <taxon>Mytilus</taxon>
    </lineage>
</organism>
<accession>A0A6J8B5N1</accession>